<keyword evidence="1" id="KW-1133">Transmembrane helix</keyword>
<reference evidence="3" key="1">
    <citation type="submission" date="2022-11" db="UniProtKB">
        <authorList>
            <consortium name="WormBaseParasite"/>
        </authorList>
    </citation>
    <scope>IDENTIFICATION</scope>
</reference>
<dbReference type="Proteomes" id="UP000887565">
    <property type="component" value="Unplaced"/>
</dbReference>
<evidence type="ECO:0000313" key="2">
    <source>
        <dbReference type="Proteomes" id="UP000887565"/>
    </source>
</evidence>
<dbReference type="AlphaFoldDB" id="A0A915KL59"/>
<keyword evidence="1" id="KW-0812">Transmembrane</keyword>
<protein>
    <submittedName>
        <fullName evidence="3">Uncharacterized protein</fullName>
    </submittedName>
</protein>
<evidence type="ECO:0000313" key="3">
    <source>
        <dbReference type="WBParaSite" id="nRc.2.0.1.t39572-RA"/>
    </source>
</evidence>
<keyword evidence="1" id="KW-0472">Membrane</keyword>
<name>A0A915KL59_ROMCU</name>
<evidence type="ECO:0000256" key="1">
    <source>
        <dbReference type="SAM" id="Phobius"/>
    </source>
</evidence>
<sequence>MTLGFNSSVVVIISSHKYPDAITIIVKLTEIFSIFLVMIDTAITKLHERLKHAELYKNYTED</sequence>
<accession>A0A915KL59</accession>
<organism evidence="2 3">
    <name type="scientific">Romanomermis culicivorax</name>
    <name type="common">Nematode worm</name>
    <dbReference type="NCBI Taxonomy" id="13658"/>
    <lineage>
        <taxon>Eukaryota</taxon>
        <taxon>Metazoa</taxon>
        <taxon>Ecdysozoa</taxon>
        <taxon>Nematoda</taxon>
        <taxon>Enoplea</taxon>
        <taxon>Dorylaimia</taxon>
        <taxon>Mermithida</taxon>
        <taxon>Mermithoidea</taxon>
        <taxon>Mermithidae</taxon>
        <taxon>Romanomermis</taxon>
    </lineage>
</organism>
<feature type="transmembrane region" description="Helical" evidence="1">
    <location>
        <begin position="24"/>
        <end position="43"/>
    </location>
</feature>
<keyword evidence="2" id="KW-1185">Reference proteome</keyword>
<proteinExistence type="predicted"/>
<dbReference type="WBParaSite" id="nRc.2.0.1.t39572-RA">
    <property type="protein sequence ID" value="nRc.2.0.1.t39572-RA"/>
    <property type="gene ID" value="nRc.2.0.1.g39572"/>
</dbReference>